<name>A0ACD5XRR9_AVESA</name>
<dbReference type="EnsemblPlants" id="AVESA.00010b.r2.5AG0841690.1">
    <property type="protein sequence ID" value="AVESA.00010b.r2.5AG0841690.1.CDS"/>
    <property type="gene ID" value="AVESA.00010b.r2.5AG0841690"/>
</dbReference>
<sequence>MALNPLLNNAHYDVQHRAYKISEKRQELQPLRLRYHEVSSVKMRYDAWYTPYIQQLGLLPFIHMVTRSTPAFNPAAITALVDRWRPETHTFHLRTGETTITLQDMSMILALPIEGNPVCMSSDSDGWREEMVSLIGKDPPEAINKKGEKLRVAAGATFTWIIQNFKICPEDADEETIKTYTRVYVWYIIMRTLFPDSSGDRAQWHWLKLLGFFDSTFSWGSAALAWLYRQLDDACLRSSADSGIETGGEEKNRWGQKSNSSEGRDTAPSVCQPRGREGVAEQASQTAPADPPCRLVPLFIY</sequence>
<reference evidence="1" key="1">
    <citation type="submission" date="2021-05" db="EMBL/GenBank/DDBJ databases">
        <authorList>
            <person name="Scholz U."/>
            <person name="Mascher M."/>
            <person name="Fiebig A."/>
        </authorList>
    </citation>
    <scope>NUCLEOTIDE SEQUENCE [LARGE SCALE GENOMIC DNA]</scope>
</reference>
<evidence type="ECO:0000313" key="1">
    <source>
        <dbReference type="EnsemblPlants" id="AVESA.00010b.r2.5AG0841690.1.CDS"/>
    </source>
</evidence>
<reference evidence="1" key="2">
    <citation type="submission" date="2025-09" db="UniProtKB">
        <authorList>
            <consortium name="EnsemblPlants"/>
        </authorList>
    </citation>
    <scope>IDENTIFICATION</scope>
</reference>
<accession>A0ACD5XRR9</accession>
<keyword evidence="2" id="KW-1185">Reference proteome</keyword>
<protein>
    <submittedName>
        <fullName evidence="1">Uncharacterized protein</fullName>
    </submittedName>
</protein>
<evidence type="ECO:0000313" key="2">
    <source>
        <dbReference type="Proteomes" id="UP001732700"/>
    </source>
</evidence>
<organism evidence="1 2">
    <name type="scientific">Avena sativa</name>
    <name type="common">Oat</name>
    <dbReference type="NCBI Taxonomy" id="4498"/>
    <lineage>
        <taxon>Eukaryota</taxon>
        <taxon>Viridiplantae</taxon>
        <taxon>Streptophyta</taxon>
        <taxon>Embryophyta</taxon>
        <taxon>Tracheophyta</taxon>
        <taxon>Spermatophyta</taxon>
        <taxon>Magnoliopsida</taxon>
        <taxon>Liliopsida</taxon>
        <taxon>Poales</taxon>
        <taxon>Poaceae</taxon>
        <taxon>BOP clade</taxon>
        <taxon>Pooideae</taxon>
        <taxon>Poodae</taxon>
        <taxon>Poeae</taxon>
        <taxon>Poeae Chloroplast Group 1 (Aveneae type)</taxon>
        <taxon>Aveninae</taxon>
        <taxon>Avena</taxon>
    </lineage>
</organism>
<proteinExistence type="predicted"/>
<dbReference type="Proteomes" id="UP001732700">
    <property type="component" value="Chromosome 5A"/>
</dbReference>